<dbReference type="RefSeq" id="WP_301244137.1">
    <property type="nucleotide sequence ID" value="NZ_JAROCC010000009.1"/>
</dbReference>
<keyword evidence="3" id="KW-1185">Reference proteome</keyword>
<dbReference type="Proteomes" id="UP001175097">
    <property type="component" value="Unassembled WGS sequence"/>
</dbReference>
<comment type="caution">
    <text evidence="2">The sequence shown here is derived from an EMBL/GenBank/DDBJ whole genome shotgun (WGS) entry which is preliminary data.</text>
</comment>
<accession>A0ABT8JUH4</accession>
<evidence type="ECO:0000313" key="2">
    <source>
        <dbReference type="EMBL" id="MDN4608206.1"/>
    </source>
</evidence>
<feature type="domain" description="DUF4145" evidence="1">
    <location>
        <begin position="24"/>
        <end position="112"/>
    </location>
</feature>
<dbReference type="EMBL" id="JAROCC010000009">
    <property type="protein sequence ID" value="MDN4608206.1"/>
    <property type="molecule type" value="Genomic_DNA"/>
</dbReference>
<reference evidence="2" key="1">
    <citation type="submission" date="2023-03" db="EMBL/GenBank/DDBJ databases">
        <title>MT1 and MT2 Draft Genomes of Novel Species.</title>
        <authorList>
            <person name="Venkateswaran K."/>
        </authorList>
    </citation>
    <scope>NUCLEOTIDE SEQUENCE</scope>
    <source>
        <strain evidence="2">F6_3S_P_2</strain>
    </source>
</reference>
<dbReference type="InterPro" id="IPR025285">
    <property type="entry name" value="DUF4145"/>
</dbReference>
<proteinExistence type="predicted"/>
<gene>
    <name evidence="2" type="ORF">P5G49_12085</name>
</gene>
<protein>
    <submittedName>
        <fullName evidence="2">DUF4145 domain-containing protein</fullName>
    </submittedName>
</protein>
<organism evidence="2 3">
    <name type="scientific">Sporosarcina highlanderae</name>
    <dbReference type="NCBI Taxonomy" id="3035916"/>
    <lineage>
        <taxon>Bacteria</taxon>
        <taxon>Bacillati</taxon>
        <taxon>Bacillota</taxon>
        <taxon>Bacilli</taxon>
        <taxon>Bacillales</taxon>
        <taxon>Caryophanaceae</taxon>
        <taxon>Sporosarcina</taxon>
    </lineage>
</organism>
<evidence type="ECO:0000313" key="3">
    <source>
        <dbReference type="Proteomes" id="UP001175097"/>
    </source>
</evidence>
<name>A0ABT8JUH4_9BACL</name>
<dbReference type="Pfam" id="PF13643">
    <property type="entry name" value="DUF4145"/>
    <property type="match status" value="1"/>
</dbReference>
<evidence type="ECO:0000259" key="1">
    <source>
        <dbReference type="Pfam" id="PF13643"/>
    </source>
</evidence>
<sequence length="371" mass="43274">MTNETYFYKFLEPFTKELSEVARELESTIFTSPRIMLTHSRSFVENIIRLVIKDEKIEINERATFLEQLVILNEEGYLPNDVRDALHSIRQIGNLAAHEVRPFRFSEALLTWENLYVVVKWFVEVYVSFELDIPEYKDPTPQKDTTYDTSEIELRLQAMEKLLKNAMESSGGADIQTEPRKQSTTVTLPGYTPIRSITYKGESIEIPYFLRDVFLLPQRFDKSEKFLIRLGAEQQARIMSELPSDLEGLYKQVKSFSEKNDGILFNELKVFIEEEKARREVKLQRPGELFFFYKERHIIVTEEIAQISFGEDEISVRPSLLRQLKADQIEKVGQLPSELAILAKYEHVGIKTIESLFEQLERKQQGVLLKA</sequence>